<dbReference type="Pfam" id="PF13325">
    <property type="entry name" value="MCRS_N"/>
    <property type="match status" value="1"/>
</dbReference>
<proteinExistence type="predicted"/>
<dbReference type="AlphaFoldDB" id="A0A7J7LS78"/>
<dbReference type="Pfam" id="PF00498">
    <property type="entry name" value="FHA"/>
    <property type="match status" value="1"/>
</dbReference>
<dbReference type="InterPro" id="IPR025999">
    <property type="entry name" value="MCRS_N"/>
</dbReference>
<keyword evidence="1" id="KW-0479">Metal-binding</keyword>
<keyword evidence="5" id="KW-1185">Reference proteome</keyword>
<organism evidence="4 5">
    <name type="scientific">Kingdonia uniflora</name>
    <dbReference type="NCBI Taxonomy" id="39325"/>
    <lineage>
        <taxon>Eukaryota</taxon>
        <taxon>Viridiplantae</taxon>
        <taxon>Streptophyta</taxon>
        <taxon>Embryophyta</taxon>
        <taxon>Tracheophyta</taxon>
        <taxon>Spermatophyta</taxon>
        <taxon>Magnoliopsida</taxon>
        <taxon>Ranunculales</taxon>
        <taxon>Circaeasteraceae</taxon>
        <taxon>Kingdonia</taxon>
    </lineage>
</organism>
<dbReference type="InterPro" id="IPR001878">
    <property type="entry name" value="Znf_CCHC"/>
</dbReference>
<dbReference type="SUPFAM" id="SSF49879">
    <property type="entry name" value="SMAD/FHA domain"/>
    <property type="match status" value="1"/>
</dbReference>
<dbReference type="EMBL" id="JACGCM010002066">
    <property type="protein sequence ID" value="KAF6145402.1"/>
    <property type="molecule type" value="Genomic_DNA"/>
</dbReference>
<dbReference type="Proteomes" id="UP000541444">
    <property type="component" value="Unassembled WGS sequence"/>
</dbReference>
<sequence>MGALAPYNSSWIPADDLLLKNAVEAGASLEALAKGAISFSRRFTIQELQDRWRSLLYDPVTSSNASCRMVDLEYSASFVSPQSKRLGNCKGNGVRGKRKGERVRSQYYAMRKRICSEPFNSDDLRFFVAPNLHNCTSNGVGFQEQLTIDDHHMAGNCTLGDPIANHFELPDADFDMVHDGFSHLHTGPEDNISDGLLEGDCLYGFAENVSHVLVNKAVNSDRGHSFEHDDMHQSIISHVLEESLPDFVNNSAIREMGPPQALPVNNIFEKDALKTYPFADFDSINHDPGFEANQGFNSPISDCSAQFHQLGYPSPLPVMPIWGTIEENSAPAIPIDEKPLHHLHSSIVQRDDYKKMSVSGYEIIHPNPQMKIWSIFQVPSFSRMLTDDIPSKTESPKSCLTTPVVACSGELDDTGDKLHSDMKVCDLNLPVKTSASLPNSPELVNGVICCVLNTEDPDVPCNNNFPKNRSDSEQEKNVLNEKDFRPCIYLDDPSKGHQVPEKDYAVVALRNVSNGGEPSLCRSVSLTAYSDRRQKENSTECGKEHEFDNNDYHPGRILDDCKMAPHVPSQNHVLVPETGSSEVDLSERVLNPSISDQDEEDYENENGDDVPYFSDIEALILDMDLDPFDEDSCFNSEVSRYQHEDTKRTIIRLEQGAHSYMQRAIASHSSFAVLYGRHLKHYIKKTEGTYFGTGRQIVSTSHVEHVSTLGNLSLGLKKCMACRAHILARGDKLVATFETKALKVNRFKTGISKKIQDERTMVNVYSIASIAEAVEMAKRAETKLKLAPYSSFTSLATAMASTTITLKTTGMTNSAICYNCGKMGYMRRECPNPRKPHDTFVLLGRATDDFSVDIDLGREGRANKISRRQAILKMEEDGSFWLKNLGKFAILVSSTEVATGQRVRLSSSCLIEIKGMRFLFETNQKAVKQYLATNAKKRKGNKNANFDWTPEGVL</sequence>
<name>A0A7J7LS78_9MAGN</name>
<dbReference type="SUPFAM" id="SSF57756">
    <property type="entry name" value="Retrovirus zinc finger-like domains"/>
    <property type="match status" value="1"/>
</dbReference>
<feature type="domain" description="CCHC-type" evidence="3">
    <location>
        <begin position="817"/>
        <end position="832"/>
    </location>
</feature>
<dbReference type="GO" id="GO:0044545">
    <property type="term" value="C:NSL complex"/>
    <property type="evidence" value="ECO:0007669"/>
    <property type="project" value="TreeGrafter"/>
</dbReference>
<comment type="caution">
    <text evidence="4">The sequence shown here is derived from an EMBL/GenBank/DDBJ whole genome shotgun (WGS) entry which is preliminary data.</text>
</comment>
<dbReference type="InterPro" id="IPR036875">
    <property type="entry name" value="Znf_CCHC_sf"/>
</dbReference>
<dbReference type="PROSITE" id="PS50158">
    <property type="entry name" value="ZF_CCHC"/>
    <property type="match status" value="1"/>
</dbReference>
<dbReference type="OrthoDB" id="10262769at2759"/>
<evidence type="ECO:0000313" key="5">
    <source>
        <dbReference type="Proteomes" id="UP000541444"/>
    </source>
</evidence>
<keyword evidence="1" id="KW-0863">Zinc-finger</keyword>
<evidence type="ECO:0000259" key="3">
    <source>
        <dbReference type="PROSITE" id="PS50158"/>
    </source>
</evidence>
<reference evidence="4 5" key="1">
    <citation type="journal article" date="2020" name="IScience">
        <title>Genome Sequencing of the Endangered Kingdonia uniflora (Circaeasteraceae, Ranunculales) Reveals Potential Mechanisms of Evolutionary Specialization.</title>
        <authorList>
            <person name="Sun Y."/>
            <person name="Deng T."/>
            <person name="Zhang A."/>
            <person name="Moore M.J."/>
            <person name="Landis J.B."/>
            <person name="Lin N."/>
            <person name="Zhang H."/>
            <person name="Zhang X."/>
            <person name="Huang J."/>
            <person name="Zhang X."/>
            <person name="Sun H."/>
            <person name="Wang H."/>
        </authorList>
    </citation>
    <scope>NUCLEOTIDE SEQUENCE [LARGE SCALE GENOMIC DNA]</scope>
    <source>
        <strain evidence="4">TB1705</strain>
        <tissue evidence="4">Leaf</tissue>
    </source>
</reference>
<dbReference type="PANTHER" id="PTHR13233:SF0">
    <property type="entry name" value="MICROSPHERULE PROTEIN 1"/>
    <property type="match status" value="1"/>
</dbReference>
<dbReference type="GO" id="GO:0071339">
    <property type="term" value="C:MLL1 complex"/>
    <property type="evidence" value="ECO:0007669"/>
    <property type="project" value="InterPro"/>
</dbReference>
<dbReference type="PROSITE" id="PS50006">
    <property type="entry name" value="FHA_DOMAIN"/>
    <property type="match status" value="1"/>
</dbReference>
<dbReference type="InterPro" id="IPR000253">
    <property type="entry name" value="FHA_dom"/>
</dbReference>
<dbReference type="GO" id="GO:0008270">
    <property type="term" value="F:zinc ion binding"/>
    <property type="evidence" value="ECO:0007669"/>
    <property type="project" value="UniProtKB-KW"/>
</dbReference>
<feature type="domain" description="FHA" evidence="2">
    <location>
        <begin position="841"/>
        <end position="897"/>
    </location>
</feature>
<accession>A0A7J7LS78</accession>
<protein>
    <recommendedName>
        <fullName evidence="6">FHA domain-containing protein</fullName>
    </recommendedName>
</protein>
<dbReference type="Gene3D" id="2.60.200.20">
    <property type="match status" value="1"/>
</dbReference>
<dbReference type="GO" id="GO:0031011">
    <property type="term" value="C:Ino80 complex"/>
    <property type="evidence" value="ECO:0007669"/>
    <property type="project" value="InterPro"/>
</dbReference>
<dbReference type="PANTHER" id="PTHR13233">
    <property type="entry name" value="MICROSPHERULE PROTEIN 1"/>
    <property type="match status" value="1"/>
</dbReference>
<dbReference type="SMART" id="SM00343">
    <property type="entry name" value="ZnF_C2HC"/>
    <property type="match status" value="1"/>
</dbReference>
<dbReference type="GO" id="GO:0045944">
    <property type="term" value="P:positive regulation of transcription by RNA polymerase II"/>
    <property type="evidence" value="ECO:0007669"/>
    <property type="project" value="TreeGrafter"/>
</dbReference>
<evidence type="ECO:0000256" key="1">
    <source>
        <dbReference type="PROSITE-ProRule" id="PRU00047"/>
    </source>
</evidence>
<evidence type="ECO:0000313" key="4">
    <source>
        <dbReference type="EMBL" id="KAF6145402.1"/>
    </source>
</evidence>
<gene>
    <name evidence="4" type="ORF">GIB67_029171</name>
</gene>
<evidence type="ECO:0008006" key="6">
    <source>
        <dbReference type="Google" id="ProtNLM"/>
    </source>
</evidence>
<evidence type="ECO:0000259" key="2">
    <source>
        <dbReference type="PROSITE" id="PS50006"/>
    </source>
</evidence>
<keyword evidence="1" id="KW-0862">Zinc</keyword>
<dbReference type="GO" id="GO:0002151">
    <property type="term" value="F:G-quadruplex RNA binding"/>
    <property type="evidence" value="ECO:0007669"/>
    <property type="project" value="InterPro"/>
</dbReference>
<dbReference type="InterPro" id="IPR037912">
    <property type="entry name" value="MCRS1"/>
</dbReference>
<dbReference type="InterPro" id="IPR008984">
    <property type="entry name" value="SMAD_FHA_dom_sf"/>
</dbReference>